<comment type="subcellular location">
    <subcellularLocation>
        <location evidence="1">Peroxisome membrane</location>
        <topology evidence="1">Multi-pass membrane protein</topology>
    </subcellularLocation>
</comment>
<comment type="pathway">
    <text evidence="2">Protein modification; protein ubiquitination.</text>
</comment>
<keyword evidence="10" id="KW-1133">Transmembrane helix</keyword>
<dbReference type="GO" id="GO:0005778">
    <property type="term" value="C:peroxisomal membrane"/>
    <property type="evidence" value="ECO:0007669"/>
    <property type="project" value="UniProtKB-SubCell"/>
</dbReference>
<evidence type="ECO:0000259" key="13">
    <source>
        <dbReference type="Pfam" id="PF04757"/>
    </source>
</evidence>
<dbReference type="InterPro" id="IPR006845">
    <property type="entry name" value="Pex_N"/>
</dbReference>
<evidence type="ECO:0000256" key="1">
    <source>
        <dbReference type="ARBA" id="ARBA00004585"/>
    </source>
</evidence>
<evidence type="ECO:0000256" key="5">
    <source>
        <dbReference type="ARBA" id="ARBA00022692"/>
    </source>
</evidence>
<comment type="similarity">
    <text evidence="3">Belongs to the pex2/pex10/pex12 family.</text>
</comment>
<name>A0A317YHP1_MAIZE</name>
<evidence type="ECO:0000256" key="6">
    <source>
        <dbReference type="ARBA" id="ARBA00022723"/>
    </source>
</evidence>
<comment type="caution">
    <text evidence="14">The sequence shown here is derived from an EMBL/GenBank/DDBJ whole genome shotgun (WGS) entry which is preliminary data.</text>
</comment>
<keyword evidence="8" id="KW-0862">Zinc</keyword>
<keyword evidence="6" id="KW-0479">Metal-binding</keyword>
<evidence type="ECO:0000256" key="8">
    <source>
        <dbReference type="ARBA" id="ARBA00022833"/>
    </source>
</evidence>
<protein>
    <submittedName>
        <fullName evidence="14">Peroxisome biogenesis protein 12</fullName>
    </submittedName>
</protein>
<dbReference type="SUPFAM" id="SSF57850">
    <property type="entry name" value="RING/U-box"/>
    <property type="match status" value="1"/>
</dbReference>
<organism evidence="14">
    <name type="scientific">Zea mays</name>
    <name type="common">Maize</name>
    <dbReference type="NCBI Taxonomy" id="4577"/>
    <lineage>
        <taxon>Eukaryota</taxon>
        <taxon>Viridiplantae</taxon>
        <taxon>Streptophyta</taxon>
        <taxon>Embryophyta</taxon>
        <taxon>Tracheophyta</taxon>
        <taxon>Spermatophyta</taxon>
        <taxon>Magnoliopsida</taxon>
        <taxon>Liliopsida</taxon>
        <taxon>Poales</taxon>
        <taxon>Poaceae</taxon>
        <taxon>PACMAD clade</taxon>
        <taxon>Panicoideae</taxon>
        <taxon>Andropogonodae</taxon>
        <taxon>Andropogoneae</taxon>
        <taxon>Tripsacinae</taxon>
        <taxon>Zea</taxon>
    </lineage>
</organism>
<evidence type="ECO:0000256" key="4">
    <source>
        <dbReference type="ARBA" id="ARBA00022448"/>
    </source>
</evidence>
<reference evidence="14" key="1">
    <citation type="journal article" date="2018" name="Nat. Genet.">
        <title>Extensive intraspecific gene order and gene structural variations between Mo17 and other maize genomes.</title>
        <authorList>
            <person name="Sun S."/>
            <person name="Zhou Y."/>
            <person name="Chen J."/>
            <person name="Shi J."/>
            <person name="Zhao H."/>
            <person name="Zhao H."/>
            <person name="Song W."/>
            <person name="Zhang M."/>
            <person name="Cui Y."/>
            <person name="Dong X."/>
            <person name="Liu H."/>
            <person name="Ma X."/>
            <person name="Jiao Y."/>
            <person name="Wang B."/>
            <person name="Wei X."/>
            <person name="Stein J.C."/>
            <person name="Glaubitz J.C."/>
            <person name="Lu F."/>
            <person name="Yu G."/>
            <person name="Liang C."/>
            <person name="Fengler K."/>
            <person name="Li B."/>
            <person name="Rafalski A."/>
            <person name="Schnable P.S."/>
            <person name="Ware D.H."/>
            <person name="Buckler E.S."/>
            <person name="Lai J."/>
        </authorList>
    </citation>
    <scope>NUCLEOTIDE SEQUENCE [LARGE SCALE GENOMIC DNA]</scope>
    <source>
        <tissue evidence="14">Seedling</tissue>
    </source>
</reference>
<keyword evidence="9" id="KW-0653">Protein transport</keyword>
<evidence type="ECO:0000313" key="14">
    <source>
        <dbReference type="EMBL" id="PWZ57222.1"/>
    </source>
</evidence>
<keyword evidence="4" id="KW-0813">Transport</keyword>
<keyword evidence="11" id="KW-0472">Membrane</keyword>
<dbReference type="ExpressionAtlas" id="A0A317YHP1">
    <property type="expression patterns" value="baseline and differential"/>
</dbReference>
<keyword evidence="7" id="KW-0863">Zinc-finger</keyword>
<evidence type="ECO:0000256" key="7">
    <source>
        <dbReference type="ARBA" id="ARBA00022771"/>
    </source>
</evidence>
<dbReference type="GO" id="GO:0016558">
    <property type="term" value="P:protein import into peroxisome matrix"/>
    <property type="evidence" value="ECO:0007669"/>
    <property type="project" value="InterPro"/>
</dbReference>
<dbReference type="CDD" id="cd16451">
    <property type="entry name" value="mRING_PEX12"/>
    <property type="match status" value="1"/>
</dbReference>
<evidence type="ECO:0000256" key="2">
    <source>
        <dbReference type="ARBA" id="ARBA00004906"/>
    </source>
</evidence>
<proteinExistence type="inferred from homology"/>
<feature type="domain" description="Pex N-terminal" evidence="13">
    <location>
        <begin position="211"/>
        <end position="310"/>
    </location>
</feature>
<evidence type="ECO:0000256" key="9">
    <source>
        <dbReference type="ARBA" id="ARBA00022927"/>
    </source>
</evidence>
<dbReference type="Pfam" id="PF04757">
    <property type="entry name" value="Pex2_Pex12"/>
    <property type="match status" value="1"/>
</dbReference>
<keyword evidence="12" id="KW-0576">Peroxisome</keyword>
<accession>A0A317YHP1</accession>
<dbReference type="PANTHER" id="PTHR12888:SF0">
    <property type="entry name" value="PEROXISOME ASSEMBLY PROTEIN 12"/>
    <property type="match status" value="1"/>
</dbReference>
<dbReference type="PANTHER" id="PTHR12888">
    <property type="entry name" value="PEROXISOME ASSEMBLY PROTEIN 12 PEROXIN-12"/>
    <property type="match status" value="1"/>
</dbReference>
<dbReference type="GO" id="GO:0008270">
    <property type="term" value="F:zinc ion binding"/>
    <property type="evidence" value="ECO:0007669"/>
    <property type="project" value="UniProtKB-KW"/>
</dbReference>
<sequence>MPLRALRARVASQRVPPSRGYMRSQIQFKLASSVAVGRPSVSANRVSSKNRPWAKKAAIFLNPMFHTSTSVTTDPCTTTSSSKKQKWFCKTRSLIVAWQTPHKFLVKSPLSALGSKLRIHGKALLTRPAAHESAGITCKNPSLLILAIKVDDNPDLPCLRDCLYWLQAVRSHDPLILRDAQLKILDCATSTALQAGKSNLGHDLSEEFEAEGLSFAYQLLYLLDATAFYSPALHVLGIHVCRATGQELMDSSSRISRIRSRELERLRGPPWFKAVQRVFLSCVYTTLDYAQTGLIAAVFFFKMMEWWYQSAEERMSAPTVYPPPPPPPTPKVAKDGISLPPDRTLCPLCCQKRANPSVLSVSGFVFCYSCIFKSVSQVGVLQIYSIPKPNCLSITSLRDCLVFQHKRCPVTLMPAGVEQIRRLFHDL</sequence>
<evidence type="ECO:0000256" key="12">
    <source>
        <dbReference type="ARBA" id="ARBA00023140"/>
    </source>
</evidence>
<dbReference type="Proteomes" id="UP000251960">
    <property type="component" value="Chromosome 1"/>
</dbReference>
<dbReference type="EMBL" id="NCVQ01000001">
    <property type="protein sequence ID" value="PWZ57222.1"/>
    <property type="molecule type" value="Genomic_DNA"/>
</dbReference>
<dbReference type="AlphaFoldDB" id="A0A317YHP1"/>
<gene>
    <name evidence="14" type="primary">PEX12_1</name>
    <name evidence="14" type="ORF">Zm00014a_041615</name>
</gene>
<evidence type="ECO:0000256" key="11">
    <source>
        <dbReference type="ARBA" id="ARBA00023136"/>
    </source>
</evidence>
<dbReference type="InterPro" id="IPR017375">
    <property type="entry name" value="PEX12"/>
</dbReference>
<evidence type="ECO:0000256" key="3">
    <source>
        <dbReference type="ARBA" id="ARBA00008704"/>
    </source>
</evidence>
<keyword evidence="5" id="KW-0812">Transmembrane</keyword>
<evidence type="ECO:0000256" key="10">
    <source>
        <dbReference type="ARBA" id="ARBA00022989"/>
    </source>
</evidence>